<dbReference type="AlphaFoldDB" id="A0A1A9Z9Y2"/>
<reference evidence="2" key="1">
    <citation type="submission" date="2014-03" db="EMBL/GenBank/DDBJ databases">
        <authorList>
            <person name="Aksoy S."/>
            <person name="Warren W."/>
            <person name="Wilson R.K."/>
        </authorList>
    </citation>
    <scope>NUCLEOTIDE SEQUENCE [LARGE SCALE GENOMIC DNA]</scope>
    <source>
        <strain evidence="2">IAEA</strain>
    </source>
</reference>
<sequence length="102" mass="12127">MCGLERISPISPFHSLVRNQKSKQQKELSILFCLTWNMFEWCEILIEDFLGSLYCHAMHQLEFNSRIACLGYKELMMIKSDLCFYTLSFNGLKQRPYPYPYV</sequence>
<proteinExistence type="predicted"/>
<dbReference type="Proteomes" id="UP000092445">
    <property type="component" value="Unassembled WGS sequence"/>
</dbReference>
<accession>A0A1A9Z9Y2</accession>
<organism evidence="1 2">
    <name type="scientific">Glossina pallidipes</name>
    <name type="common">Tsetse fly</name>
    <dbReference type="NCBI Taxonomy" id="7398"/>
    <lineage>
        <taxon>Eukaryota</taxon>
        <taxon>Metazoa</taxon>
        <taxon>Ecdysozoa</taxon>
        <taxon>Arthropoda</taxon>
        <taxon>Hexapoda</taxon>
        <taxon>Insecta</taxon>
        <taxon>Pterygota</taxon>
        <taxon>Neoptera</taxon>
        <taxon>Endopterygota</taxon>
        <taxon>Diptera</taxon>
        <taxon>Brachycera</taxon>
        <taxon>Muscomorpha</taxon>
        <taxon>Hippoboscoidea</taxon>
        <taxon>Glossinidae</taxon>
        <taxon>Glossina</taxon>
    </lineage>
</organism>
<dbReference type="EnsemblMetazoa" id="GPAI008152-RA">
    <property type="protein sequence ID" value="GPAI008152-PA"/>
    <property type="gene ID" value="GPAI008152"/>
</dbReference>
<name>A0A1A9Z9Y2_GLOPL</name>
<reference evidence="1" key="2">
    <citation type="submission" date="2020-05" db="UniProtKB">
        <authorList>
            <consortium name="EnsemblMetazoa"/>
        </authorList>
    </citation>
    <scope>IDENTIFICATION</scope>
    <source>
        <strain evidence="1">IAEA</strain>
    </source>
</reference>
<protein>
    <submittedName>
        <fullName evidence="1">Uncharacterized protein</fullName>
    </submittedName>
</protein>
<evidence type="ECO:0000313" key="2">
    <source>
        <dbReference type="Proteomes" id="UP000092445"/>
    </source>
</evidence>
<evidence type="ECO:0000313" key="1">
    <source>
        <dbReference type="EnsemblMetazoa" id="GPAI008152-PA"/>
    </source>
</evidence>
<dbReference type="VEuPathDB" id="VectorBase:GPAI008152"/>
<keyword evidence="2" id="KW-1185">Reference proteome</keyword>